<keyword evidence="15" id="KW-0812">Transmembrane</keyword>
<dbReference type="Gene3D" id="1.10.630.10">
    <property type="entry name" value="Cytochrome P450"/>
    <property type="match status" value="1"/>
</dbReference>
<comment type="subcellular location">
    <subcellularLocation>
        <location evidence="3">Endoplasmic reticulum membrane</location>
        <topology evidence="3">Peripheral membrane protein</topology>
    </subcellularLocation>
    <subcellularLocation>
        <location evidence="2">Microsome membrane</location>
        <topology evidence="2">Peripheral membrane protein</topology>
    </subcellularLocation>
</comment>
<evidence type="ECO:0000256" key="5">
    <source>
        <dbReference type="ARBA" id="ARBA00022617"/>
    </source>
</evidence>
<dbReference type="CDD" id="cd11056">
    <property type="entry name" value="CYP6-like"/>
    <property type="match status" value="1"/>
</dbReference>
<evidence type="ECO:0008006" key="17">
    <source>
        <dbReference type="Google" id="ProtNLM"/>
    </source>
</evidence>
<dbReference type="EMBL" id="JARGDH010000004">
    <property type="protein sequence ID" value="KAL0270237.1"/>
    <property type="molecule type" value="Genomic_DNA"/>
</dbReference>
<proteinExistence type="inferred from homology"/>
<evidence type="ECO:0000256" key="8">
    <source>
        <dbReference type="ARBA" id="ARBA00022848"/>
    </source>
</evidence>
<gene>
    <name evidence="16" type="ORF">PYX00_007710</name>
</gene>
<dbReference type="SUPFAM" id="SSF48264">
    <property type="entry name" value="Cytochrome P450"/>
    <property type="match status" value="1"/>
</dbReference>
<evidence type="ECO:0000256" key="1">
    <source>
        <dbReference type="ARBA" id="ARBA00001971"/>
    </source>
</evidence>
<comment type="cofactor">
    <cofactor evidence="1 13">
        <name>heme</name>
        <dbReference type="ChEBI" id="CHEBI:30413"/>
    </cofactor>
</comment>
<evidence type="ECO:0000256" key="2">
    <source>
        <dbReference type="ARBA" id="ARBA00004174"/>
    </source>
</evidence>
<dbReference type="InterPro" id="IPR001128">
    <property type="entry name" value="Cyt_P450"/>
</dbReference>
<evidence type="ECO:0000256" key="4">
    <source>
        <dbReference type="ARBA" id="ARBA00010617"/>
    </source>
</evidence>
<dbReference type="GO" id="GO:0004497">
    <property type="term" value="F:monooxygenase activity"/>
    <property type="evidence" value="ECO:0007669"/>
    <property type="project" value="UniProtKB-KW"/>
</dbReference>
<keyword evidence="11 14" id="KW-0503">Monooxygenase</keyword>
<dbReference type="GO" id="GO:0020037">
    <property type="term" value="F:heme binding"/>
    <property type="evidence" value="ECO:0007669"/>
    <property type="project" value="InterPro"/>
</dbReference>
<evidence type="ECO:0000256" key="12">
    <source>
        <dbReference type="ARBA" id="ARBA00023136"/>
    </source>
</evidence>
<evidence type="ECO:0000256" key="11">
    <source>
        <dbReference type="ARBA" id="ARBA00023033"/>
    </source>
</evidence>
<dbReference type="PROSITE" id="PS00086">
    <property type="entry name" value="CYTOCHROME_P450"/>
    <property type="match status" value="1"/>
</dbReference>
<keyword evidence="12 15" id="KW-0472">Membrane</keyword>
<evidence type="ECO:0000256" key="7">
    <source>
        <dbReference type="ARBA" id="ARBA00022824"/>
    </source>
</evidence>
<dbReference type="Pfam" id="PF00067">
    <property type="entry name" value="p450"/>
    <property type="match status" value="1"/>
</dbReference>
<comment type="similarity">
    <text evidence="4 14">Belongs to the cytochrome P450 family.</text>
</comment>
<keyword evidence="8" id="KW-0492">Microsome</keyword>
<reference evidence="16" key="1">
    <citation type="journal article" date="2024" name="Gigascience">
        <title>Chromosome-level genome of the poultry shaft louse Menopon gallinae provides insight into the host-switching and adaptive evolution of parasitic lice.</title>
        <authorList>
            <person name="Xu Y."/>
            <person name="Ma L."/>
            <person name="Liu S."/>
            <person name="Liang Y."/>
            <person name="Liu Q."/>
            <person name="He Z."/>
            <person name="Tian L."/>
            <person name="Duan Y."/>
            <person name="Cai W."/>
            <person name="Li H."/>
            <person name="Song F."/>
        </authorList>
    </citation>
    <scope>NUCLEOTIDE SEQUENCE</scope>
    <source>
        <strain evidence="16">Cailab_2023a</strain>
    </source>
</reference>
<feature type="transmembrane region" description="Helical" evidence="15">
    <location>
        <begin position="6"/>
        <end position="25"/>
    </location>
</feature>
<organism evidence="16">
    <name type="scientific">Menopon gallinae</name>
    <name type="common">poultry shaft louse</name>
    <dbReference type="NCBI Taxonomy" id="328185"/>
    <lineage>
        <taxon>Eukaryota</taxon>
        <taxon>Metazoa</taxon>
        <taxon>Ecdysozoa</taxon>
        <taxon>Arthropoda</taxon>
        <taxon>Hexapoda</taxon>
        <taxon>Insecta</taxon>
        <taxon>Pterygota</taxon>
        <taxon>Neoptera</taxon>
        <taxon>Paraneoptera</taxon>
        <taxon>Psocodea</taxon>
        <taxon>Troctomorpha</taxon>
        <taxon>Phthiraptera</taxon>
        <taxon>Amblycera</taxon>
        <taxon>Menoponidae</taxon>
        <taxon>Menopon</taxon>
    </lineage>
</organism>
<keyword evidence="6 13" id="KW-0479">Metal-binding</keyword>
<name>A0AAW2HKC7_9NEOP</name>
<comment type="caution">
    <text evidence="16">The sequence shown here is derived from an EMBL/GenBank/DDBJ whole genome shotgun (WGS) entry which is preliminary data.</text>
</comment>
<keyword evidence="10 13" id="KW-0408">Iron</keyword>
<dbReference type="InterPro" id="IPR017972">
    <property type="entry name" value="Cyt_P450_CS"/>
</dbReference>
<keyword evidence="5 13" id="KW-0349">Heme</keyword>
<dbReference type="PRINTS" id="PR00463">
    <property type="entry name" value="EP450I"/>
</dbReference>
<keyword evidence="15" id="KW-1133">Transmembrane helix</keyword>
<sequence>MENGIFGFAKILLGLSVIFLTYLYIHFRLIASKYFSRRNIPHLKPIFLLGNLYKGSITESANRLLMKIYSHNKQKNVLGFWFFHKPNVMVTDLDIIKRILIRDFNNFRDRGIEVNTDLEPLSGHLFNMKGKKWRNLRVKLTPTFTSGKMKMMFPLIKKVGQQLQDYLAKPAQTGQVFEVKELMARFTTDVISSCAFGLETNSLENPNSEFREYGRKIFETNRMFMISTIVNRLSPKIGKLLRLRLFPKEVSDFFIDAFRQTVEYRERTNTKRNDFLQLIIQLMRTGKIEDADKTPIEGMTDEELVQKFSLHEAAAQCFIFFAAGFDTTSTGLTFCLYELARNPDIQRRLQDEIDSALFDCDNDITYEKLHEMEYLDMVVQESLRMYPPLGNLRRKCVNDYRIPEMNATIEKGTPVVISVLGIHTDPDLYPEPEKFIPERFTARERAKRHPCAFLPFGAGPRNCIADRFGLMQMKTGLFYVLSKYSVEVTKTTPTTIRYDARSLIPIAIGGVNLAFKTRI</sequence>
<evidence type="ECO:0000256" key="9">
    <source>
        <dbReference type="ARBA" id="ARBA00023002"/>
    </source>
</evidence>
<dbReference type="PRINTS" id="PR00385">
    <property type="entry name" value="P450"/>
</dbReference>
<dbReference type="InterPro" id="IPR036396">
    <property type="entry name" value="Cyt_P450_sf"/>
</dbReference>
<evidence type="ECO:0000313" key="16">
    <source>
        <dbReference type="EMBL" id="KAL0270237.1"/>
    </source>
</evidence>
<dbReference type="GO" id="GO:0005506">
    <property type="term" value="F:iron ion binding"/>
    <property type="evidence" value="ECO:0007669"/>
    <property type="project" value="InterPro"/>
</dbReference>
<dbReference type="PANTHER" id="PTHR24292">
    <property type="entry name" value="CYTOCHROME P450"/>
    <property type="match status" value="1"/>
</dbReference>
<keyword evidence="7" id="KW-0256">Endoplasmic reticulum</keyword>
<accession>A0AAW2HKC7</accession>
<evidence type="ECO:0000256" key="13">
    <source>
        <dbReference type="PIRSR" id="PIRSR602401-1"/>
    </source>
</evidence>
<dbReference type="InterPro" id="IPR050476">
    <property type="entry name" value="Insect_CytP450_Detox"/>
</dbReference>
<feature type="binding site" description="axial binding residue" evidence="13">
    <location>
        <position position="463"/>
    </location>
    <ligand>
        <name>heme</name>
        <dbReference type="ChEBI" id="CHEBI:30413"/>
    </ligand>
    <ligandPart>
        <name>Fe</name>
        <dbReference type="ChEBI" id="CHEBI:18248"/>
    </ligandPart>
</feature>
<evidence type="ECO:0000256" key="10">
    <source>
        <dbReference type="ARBA" id="ARBA00023004"/>
    </source>
</evidence>
<evidence type="ECO:0000256" key="3">
    <source>
        <dbReference type="ARBA" id="ARBA00004406"/>
    </source>
</evidence>
<evidence type="ECO:0000256" key="14">
    <source>
        <dbReference type="RuleBase" id="RU000461"/>
    </source>
</evidence>
<dbReference type="PANTHER" id="PTHR24292:SF100">
    <property type="entry name" value="CYTOCHROME P450 6A16, ISOFORM B-RELATED"/>
    <property type="match status" value="1"/>
</dbReference>
<evidence type="ECO:0000256" key="6">
    <source>
        <dbReference type="ARBA" id="ARBA00022723"/>
    </source>
</evidence>
<dbReference type="GO" id="GO:0016705">
    <property type="term" value="F:oxidoreductase activity, acting on paired donors, with incorporation or reduction of molecular oxygen"/>
    <property type="evidence" value="ECO:0007669"/>
    <property type="project" value="InterPro"/>
</dbReference>
<dbReference type="AlphaFoldDB" id="A0AAW2HKC7"/>
<dbReference type="FunFam" id="1.10.630.10:FF:000042">
    <property type="entry name" value="Cytochrome P450"/>
    <property type="match status" value="1"/>
</dbReference>
<evidence type="ECO:0000256" key="15">
    <source>
        <dbReference type="SAM" id="Phobius"/>
    </source>
</evidence>
<keyword evidence="9 14" id="KW-0560">Oxidoreductase</keyword>
<dbReference type="InterPro" id="IPR002401">
    <property type="entry name" value="Cyt_P450_E_grp-I"/>
</dbReference>
<dbReference type="GO" id="GO:0005789">
    <property type="term" value="C:endoplasmic reticulum membrane"/>
    <property type="evidence" value="ECO:0007669"/>
    <property type="project" value="UniProtKB-SubCell"/>
</dbReference>
<protein>
    <recommendedName>
        <fullName evidence="17">Cytochrome P450</fullName>
    </recommendedName>
</protein>